<evidence type="ECO:0000256" key="5">
    <source>
        <dbReference type="SAM" id="Phobius"/>
    </source>
</evidence>
<dbReference type="PANTHER" id="PTHR37451:SF4">
    <property type="entry name" value="MARVEL DOMAIN-CONTAINING PROTEIN"/>
    <property type="match status" value="1"/>
</dbReference>
<reference evidence="7 8" key="1">
    <citation type="journal article" date="2010" name="Genome Biol.">
        <title>A first genome assembly of the barley fungal pathogen Pyrenophora teres f. teres.</title>
        <authorList>
            <person name="Ellwood S.R."/>
            <person name="Liu Z."/>
            <person name="Syme R.A."/>
            <person name="Lai Z."/>
            <person name="Hane J.K."/>
            <person name="Keiper F."/>
            <person name="Moffat C.S."/>
            <person name="Oliver R.P."/>
            <person name="Friesen T.L."/>
        </authorList>
    </citation>
    <scope>NUCLEOTIDE SEQUENCE [LARGE SCALE GENOMIC DNA]</scope>
    <source>
        <strain evidence="7 8">0-1</strain>
    </source>
</reference>
<dbReference type="AlphaFoldDB" id="E3S1Y3"/>
<feature type="transmembrane region" description="Helical" evidence="5">
    <location>
        <begin position="74"/>
        <end position="97"/>
    </location>
</feature>
<gene>
    <name evidence="7" type="ORF">PTT_16285</name>
</gene>
<protein>
    <recommendedName>
        <fullName evidence="6">MARVEL domain-containing protein</fullName>
    </recommendedName>
</protein>
<name>E3S1Y3_PYRTT</name>
<keyword evidence="3 5" id="KW-1133">Transmembrane helix</keyword>
<dbReference type="InterPro" id="IPR008253">
    <property type="entry name" value="Marvel"/>
</dbReference>
<keyword evidence="8" id="KW-1185">Reference proteome</keyword>
<sequence>MSQVEAIQSLRVSQGIFTVVNLALSSYLFHYCTQATQYPSAQVAISLFAACVSTIGVCCAPIQGTSLRRSPKLFIAFGIDWVVAFVNLGALIALAVLTTKSKYCDASTCTIVKVNAAFTGFNFVNWAATATFLGMHLSKPVKCVYQVVPTMEKGSFV</sequence>
<organism evidence="8">
    <name type="scientific">Pyrenophora teres f. teres (strain 0-1)</name>
    <name type="common">Barley net blotch fungus</name>
    <name type="synonym">Drechslera teres f. teres</name>
    <dbReference type="NCBI Taxonomy" id="861557"/>
    <lineage>
        <taxon>Eukaryota</taxon>
        <taxon>Fungi</taxon>
        <taxon>Dikarya</taxon>
        <taxon>Ascomycota</taxon>
        <taxon>Pezizomycotina</taxon>
        <taxon>Dothideomycetes</taxon>
        <taxon>Pleosporomycetidae</taxon>
        <taxon>Pleosporales</taxon>
        <taxon>Pleosporineae</taxon>
        <taxon>Pleosporaceae</taxon>
        <taxon>Pyrenophora</taxon>
    </lineage>
</organism>
<feature type="domain" description="MARVEL" evidence="6">
    <location>
        <begin position="10"/>
        <end position="132"/>
    </location>
</feature>
<dbReference type="GO" id="GO:0016020">
    <property type="term" value="C:membrane"/>
    <property type="evidence" value="ECO:0007669"/>
    <property type="project" value="UniProtKB-SubCell"/>
</dbReference>
<proteinExistence type="predicted"/>
<evidence type="ECO:0000256" key="2">
    <source>
        <dbReference type="ARBA" id="ARBA00022692"/>
    </source>
</evidence>
<evidence type="ECO:0000256" key="3">
    <source>
        <dbReference type="ARBA" id="ARBA00022989"/>
    </source>
</evidence>
<dbReference type="OrthoDB" id="2117453at2759"/>
<evidence type="ECO:0000313" key="7">
    <source>
        <dbReference type="EMBL" id="EFQ88017.1"/>
    </source>
</evidence>
<keyword evidence="4 5" id="KW-0472">Membrane</keyword>
<dbReference type="PANTHER" id="PTHR37451">
    <property type="entry name" value="MARVEL DOMAIN"/>
    <property type="match status" value="1"/>
</dbReference>
<dbReference type="HOGENOM" id="CLU_1786665_0_0_1"/>
<accession>E3S1Y3</accession>
<dbReference type="Proteomes" id="UP000001067">
    <property type="component" value="Unassembled WGS sequence"/>
</dbReference>
<evidence type="ECO:0000313" key="8">
    <source>
        <dbReference type="Proteomes" id="UP000001067"/>
    </source>
</evidence>
<dbReference type="EMBL" id="GL536668">
    <property type="protein sequence ID" value="EFQ88017.1"/>
    <property type="molecule type" value="Genomic_DNA"/>
</dbReference>
<evidence type="ECO:0000256" key="1">
    <source>
        <dbReference type="ARBA" id="ARBA00004141"/>
    </source>
</evidence>
<keyword evidence="2 5" id="KW-0812">Transmembrane</keyword>
<dbReference type="KEGG" id="pte:PTT_16285"/>
<feature type="transmembrane region" description="Helical" evidence="5">
    <location>
        <begin position="12"/>
        <end position="29"/>
    </location>
</feature>
<dbReference type="Pfam" id="PF01284">
    <property type="entry name" value="MARVEL"/>
    <property type="match status" value="1"/>
</dbReference>
<evidence type="ECO:0000256" key="4">
    <source>
        <dbReference type="ARBA" id="ARBA00023136"/>
    </source>
</evidence>
<comment type="subcellular location">
    <subcellularLocation>
        <location evidence="1">Membrane</location>
        <topology evidence="1">Multi-pass membrane protein</topology>
    </subcellularLocation>
</comment>
<feature type="transmembrane region" description="Helical" evidence="5">
    <location>
        <begin position="41"/>
        <end position="62"/>
    </location>
</feature>
<evidence type="ECO:0000259" key="6">
    <source>
        <dbReference type="Pfam" id="PF01284"/>
    </source>
</evidence>